<proteinExistence type="predicted"/>
<dbReference type="GO" id="GO:0005829">
    <property type="term" value="C:cytosol"/>
    <property type="evidence" value="ECO:0007669"/>
    <property type="project" value="TreeGrafter"/>
</dbReference>
<dbReference type="PANTHER" id="PTHR43434">
    <property type="entry name" value="PHOSPHOGLYCOLATE PHOSPHATASE"/>
    <property type="match status" value="1"/>
</dbReference>
<dbReference type="SUPFAM" id="SSF56784">
    <property type="entry name" value="HAD-like"/>
    <property type="match status" value="1"/>
</dbReference>
<dbReference type="OrthoDB" id="4307245at2"/>
<dbReference type="InterPro" id="IPR036412">
    <property type="entry name" value="HAD-like_sf"/>
</dbReference>
<dbReference type="InterPro" id="IPR050155">
    <property type="entry name" value="HAD-like_hydrolase_sf"/>
</dbReference>
<dbReference type="InterPro" id="IPR023214">
    <property type="entry name" value="HAD_sf"/>
</dbReference>
<evidence type="ECO:0000313" key="2">
    <source>
        <dbReference type="EMBL" id="SEO73449.1"/>
    </source>
</evidence>
<gene>
    <name evidence="2" type="ORF">SAMN05216267_103921</name>
</gene>
<name>A0A1H8S389_9ACTN</name>
<evidence type="ECO:0000313" key="3">
    <source>
        <dbReference type="Proteomes" id="UP000181951"/>
    </source>
</evidence>
<dbReference type="Gene3D" id="3.40.50.1000">
    <property type="entry name" value="HAD superfamily/HAD-like"/>
    <property type="match status" value="1"/>
</dbReference>
<keyword evidence="3" id="KW-1185">Reference proteome</keyword>
<accession>A0A1H8S389</accession>
<dbReference type="GO" id="GO:0006281">
    <property type="term" value="P:DNA repair"/>
    <property type="evidence" value="ECO:0007669"/>
    <property type="project" value="TreeGrafter"/>
</dbReference>
<dbReference type="InterPro" id="IPR023198">
    <property type="entry name" value="PGP-like_dom2"/>
</dbReference>
<organism evidence="2 3">
    <name type="scientific">Actinacidiphila rubida</name>
    <dbReference type="NCBI Taxonomy" id="310780"/>
    <lineage>
        <taxon>Bacteria</taxon>
        <taxon>Bacillati</taxon>
        <taxon>Actinomycetota</taxon>
        <taxon>Actinomycetes</taxon>
        <taxon>Kitasatosporales</taxon>
        <taxon>Streptomycetaceae</taxon>
        <taxon>Actinacidiphila</taxon>
    </lineage>
</organism>
<dbReference type="EMBL" id="FODD01000039">
    <property type="protein sequence ID" value="SEO73449.1"/>
    <property type="molecule type" value="Genomic_DNA"/>
</dbReference>
<dbReference type="Gene3D" id="1.10.150.240">
    <property type="entry name" value="Putative phosphatase, domain 2"/>
    <property type="match status" value="1"/>
</dbReference>
<dbReference type="PANTHER" id="PTHR43434:SF1">
    <property type="entry name" value="PHOSPHOGLYCOLATE PHOSPHATASE"/>
    <property type="match status" value="1"/>
</dbReference>
<evidence type="ECO:0000256" key="1">
    <source>
        <dbReference type="SAM" id="MobiDB-lite"/>
    </source>
</evidence>
<dbReference type="GO" id="GO:0008967">
    <property type="term" value="F:phosphoglycolate phosphatase activity"/>
    <property type="evidence" value="ECO:0007669"/>
    <property type="project" value="TreeGrafter"/>
</dbReference>
<sequence length="218" mass="23103">MVLAMNVTLAALGSPPVDRATYQNLHCVPIRDFYARLLKRPLSDAEWALAEQTYLQHIRTRPVQLRAGAAALLGTLSRLGYRQSLLSLSPHDVLTAETQAAGVAGLFERVDGRRGTDSGKSRALADHLAHLPHPVEPRRVVVVGDTLDDASAAHAAGAHAVLFARGLQHPDILTSSGLPVASTLPAAVRTGLALLPSATAGRPVRQQPGPQRGRAPCQ</sequence>
<dbReference type="AlphaFoldDB" id="A0A1H8S389"/>
<reference evidence="2 3" key="1">
    <citation type="submission" date="2016-10" db="EMBL/GenBank/DDBJ databases">
        <authorList>
            <person name="de Groot N.N."/>
        </authorList>
    </citation>
    <scope>NUCLEOTIDE SEQUENCE [LARGE SCALE GENOMIC DNA]</scope>
    <source>
        <strain evidence="2 3">CGMCC 4.2026</strain>
    </source>
</reference>
<feature type="region of interest" description="Disordered" evidence="1">
    <location>
        <begin position="198"/>
        <end position="218"/>
    </location>
</feature>
<dbReference type="STRING" id="310780.SAMN05216267_103921"/>
<dbReference type="Proteomes" id="UP000181951">
    <property type="component" value="Unassembled WGS sequence"/>
</dbReference>
<dbReference type="Pfam" id="PF00702">
    <property type="entry name" value="Hydrolase"/>
    <property type="match status" value="1"/>
</dbReference>
<protein>
    <submittedName>
        <fullName evidence="2">Phosphoglycolate phosphatase, HAD superfamily</fullName>
    </submittedName>
</protein>